<evidence type="ECO:0000259" key="2">
    <source>
        <dbReference type="Pfam" id="PF13472"/>
    </source>
</evidence>
<dbReference type="KEGG" id="lamb:KBB96_17065"/>
<dbReference type="Gene3D" id="3.40.50.1110">
    <property type="entry name" value="SGNH hydrolase"/>
    <property type="match status" value="2"/>
</dbReference>
<dbReference type="PANTHER" id="PTHR30383">
    <property type="entry name" value="THIOESTERASE 1/PROTEASE 1/LYSOPHOSPHOLIPASE L1"/>
    <property type="match status" value="1"/>
</dbReference>
<dbReference type="EMBL" id="CP073100">
    <property type="protein sequence ID" value="QUE50562.1"/>
    <property type="molecule type" value="Genomic_DNA"/>
</dbReference>
<name>A0A975G758_9BACT</name>
<dbReference type="Proteomes" id="UP000676169">
    <property type="component" value="Chromosome"/>
</dbReference>
<gene>
    <name evidence="3" type="ORF">KBB96_17065</name>
</gene>
<reference evidence="3" key="1">
    <citation type="submission" date="2021-04" db="EMBL/GenBank/DDBJ databases">
        <title>Luteolibacter sp. 32A isolated from the skin of an Anderson's salamander (Ambystoma andersonii).</title>
        <authorList>
            <person name="Spergser J."/>
            <person name="Busse H.-J."/>
        </authorList>
    </citation>
    <scope>NUCLEOTIDE SEQUENCE</scope>
    <source>
        <strain evidence="3">32A</strain>
    </source>
</reference>
<dbReference type="InterPro" id="IPR013830">
    <property type="entry name" value="SGNH_hydro"/>
</dbReference>
<feature type="signal peptide" evidence="1">
    <location>
        <begin position="1"/>
        <end position="21"/>
    </location>
</feature>
<evidence type="ECO:0000256" key="1">
    <source>
        <dbReference type="SAM" id="SignalP"/>
    </source>
</evidence>
<dbReference type="Pfam" id="PF13472">
    <property type="entry name" value="Lipase_GDSL_2"/>
    <property type="match status" value="2"/>
</dbReference>
<dbReference type="InterPro" id="IPR051532">
    <property type="entry name" value="Ester_Hydrolysis_Enzymes"/>
</dbReference>
<sequence>MLPNRIAALYAGLAGVSMALAAGPAEMVQQPGSEARHEMKAAAAHADNHELLFIGDGAIAALETGPFREVWDRFFDARHSLDLGYEGSRTANILWNLRHGELDGQTPKAVVLLTGGDDSADPTRTPDEIAAGVSAIVQLLHEKCPDTKILLLRPLPRTDSDRDEATHKRSATDLRAGELVAKLADDEKVFFLDTNHVFYKLDGSLETVLLPESGKPSPEGAMEIAREMEPVLASMLGEQPKEPLSSNSAIVPVSKLEKDGYDWWERHRAILKLADDLKPEIVLIGDSITHFWDGAPQSEQMKPRGPQSFEQTFSGKRVINLGYGWDRTQNVLWRLDHSELDGIHAQWVVINIGSNNFAGTPNARVNTPAEIADGIREIVLRVRAKSPGSKIIITGVFPFGRDPDASKRDPVNELNKLLADTYRDIPGIRFIDVNSELLQPDGTLSAEIMPDGVHPAEKGYKIWGEALAKAMQ</sequence>
<protein>
    <recommendedName>
        <fullName evidence="2">SGNH hydrolase-type esterase domain-containing protein</fullName>
    </recommendedName>
</protein>
<dbReference type="GO" id="GO:0004622">
    <property type="term" value="F:phosphatidylcholine lysophospholipase activity"/>
    <property type="evidence" value="ECO:0007669"/>
    <property type="project" value="TreeGrafter"/>
</dbReference>
<evidence type="ECO:0000313" key="3">
    <source>
        <dbReference type="EMBL" id="QUE50562.1"/>
    </source>
</evidence>
<organism evidence="3 4">
    <name type="scientific">Luteolibacter ambystomatis</name>
    <dbReference type="NCBI Taxonomy" id="2824561"/>
    <lineage>
        <taxon>Bacteria</taxon>
        <taxon>Pseudomonadati</taxon>
        <taxon>Verrucomicrobiota</taxon>
        <taxon>Verrucomicrobiia</taxon>
        <taxon>Verrucomicrobiales</taxon>
        <taxon>Verrucomicrobiaceae</taxon>
        <taxon>Luteolibacter</taxon>
    </lineage>
</organism>
<dbReference type="AlphaFoldDB" id="A0A975G758"/>
<keyword evidence="4" id="KW-1185">Reference proteome</keyword>
<evidence type="ECO:0000313" key="4">
    <source>
        <dbReference type="Proteomes" id="UP000676169"/>
    </source>
</evidence>
<feature type="domain" description="SGNH hydrolase-type esterase" evidence="2">
    <location>
        <begin position="73"/>
        <end position="220"/>
    </location>
</feature>
<dbReference type="PANTHER" id="PTHR30383:SF5">
    <property type="entry name" value="SGNH HYDROLASE-TYPE ESTERASE DOMAIN-CONTAINING PROTEIN"/>
    <property type="match status" value="1"/>
</dbReference>
<keyword evidence="1" id="KW-0732">Signal</keyword>
<dbReference type="RefSeq" id="WP_211630702.1">
    <property type="nucleotide sequence ID" value="NZ_CP073100.1"/>
</dbReference>
<dbReference type="InterPro" id="IPR036514">
    <property type="entry name" value="SGNH_hydro_sf"/>
</dbReference>
<accession>A0A975G758</accession>
<feature type="domain" description="SGNH hydrolase-type esterase" evidence="2">
    <location>
        <begin position="283"/>
        <end position="462"/>
    </location>
</feature>
<dbReference type="SUPFAM" id="SSF52266">
    <property type="entry name" value="SGNH hydrolase"/>
    <property type="match status" value="2"/>
</dbReference>
<proteinExistence type="predicted"/>
<feature type="chain" id="PRO_5037240698" description="SGNH hydrolase-type esterase domain-containing protein" evidence="1">
    <location>
        <begin position="22"/>
        <end position="472"/>
    </location>
</feature>